<dbReference type="EMBL" id="JAMKFE010000025">
    <property type="protein sequence ID" value="MCM5682875.1"/>
    <property type="molecule type" value="Genomic_DNA"/>
</dbReference>
<evidence type="ECO:0000259" key="3">
    <source>
        <dbReference type="PROSITE" id="PS51186"/>
    </source>
</evidence>
<keyword evidence="1" id="KW-0808">Transferase</keyword>
<gene>
    <name evidence="4" type="ORF">M8A51_25400</name>
</gene>
<name>A0ABT0YVV9_9BURK</name>
<protein>
    <submittedName>
        <fullName evidence="4">GNAT family N-acetyltransferase</fullName>
    </submittedName>
</protein>
<evidence type="ECO:0000256" key="2">
    <source>
        <dbReference type="ARBA" id="ARBA00023315"/>
    </source>
</evidence>
<dbReference type="PROSITE" id="PS51186">
    <property type="entry name" value="GNAT"/>
    <property type="match status" value="1"/>
</dbReference>
<dbReference type="Proteomes" id="UP001165541">
    <property type="component" value="Unassembled WGS sequence"/>
</dbReference>
<evidence type="ECO:0000313" key="4">
    <source>
        <dbReference type="EMBL" id="MCM5682875.1"/>
    </source>
</evidence>
<reference evidence="4" key="1">
    <citation type="submission" date="2022-05" db="EMBL/GenBank/DDBJ databases">
        <title>Schlegelella sp. nov., isolated from mangrove soil.</title>
        <authorList>
            <person name="Liu Y."/>
            <person name="Ge X."/>
            <person name="Liu W."/>
        </authorList>
    </citation>
    <scope>NUCLEOTIDE SEQUENCE</scope>
    <source>
        <strain evidence="4">S2-27</strain>
    </source>
</reference>
<dbReference type="RefSeq" id="WP_251781417.1">
    <property type="nucleotide sequence ID" value="NZ_JAMKFE010000025.1"/>
</dbReference>
<dbReference type="Gene3D" id="3.40.630.30">
    <property type="match status" value="1"/>
</dbReference>
<dbReference type="InterPro" id="IPR050832">
    <property type="entry name" value="Bact_Acetyltransf"/>
</dbReference>
<dbReference type="PANTHER" id="PTHR43877">
    <property type="entry name" value="AMINOALKYLPHOSPHONATE N-ACETYLTRANSFERASE-RELATED-RELATED"/>
    <property type="match status" value="1"/>
</dbReference>
<dbReference type="SUPFAM" id="SSF55729">
    <property type="entry name" value="Acyl-CoA N-acyltransferases (Nat)"/>
    <property type="match status" value="1"/>
</dbReference>
<proteinExistence type="predicted"/>
<dbReference type="InterPro" id="IPR016181">
    <property type="entry name" value="Acyl_CoA_acyltransferase"/>
</dbReference>
<dbReference type="PANTHER" id="PTHR43877:SF1">
    <property type="entry name" value="ACETYLTRANSFERASE"/>
    <property type="match status" value="1"/>
</dbReference>
<evidence type="ECO:0000256" key="1">
    <source>
        <dbReference type="ARBA" id="ARBA00022679"/>
    </source>
</evidence>
<accession>A0ABT0YVV9</accession>
<organism evidence="4 5">
    <name type="scientific">Caldimonas mangrovi</name>
    <dbReference type="NCBI Taxonomy" id="2944811"/>
    <lineage>
        <taxon>Bacteria</taxon>
        <taxon>Pseudomonadati</taxon>
        <taxon>Pseudomonadota</taxon>
        <taxon>Betaproteobacteria</taxon>
        <taxon>Burkholderiales</taxon>
        <taxon>Sphaerotilaceae</taxon>
        <taxon>Caldimonas</taxon>
    </lineage>
</organism>
<evidence type="ECO:0000313" key="5">
    <source>
        <dbReference type="Proteomes" id="UP001165541"/>
    </source>
</evidence>
<dbReference type="InterPro" id="IPR000182">
    <property type="entry name" value="GNAT_dom"/>
</dbReference>
<dbReference type="Pfam" id="PF00583">
    <property type="entry name" value="Acetyltransf_1"/>
    <property type="match status" value="1"/>
</dbReference>
<feature type="domain" description="N-acetyltransferase" evidence="3">
    <location>
        <begin position="3"/>
        <end position="150"/>
    </location>
</feature>
<keyword evidence="5" id="KW-1185">Reference proteome</keyword>
<sequence>MKLSFRTATLDDVPAVLALYEAAAIDPPGSADLRLARATFERMQSHPDYRVWLAELDGEPVGTLALAVMDNLAHRCAPSALVEDVAVHPRCQGRGVGRRLIGHAIEQARAKGCYKLALSSNARRQSAHAFYERLGFQPHGISFRVNLDEQ</sequence>
<comment type="caution">
    <text evidence="4">The sequence shown here is derived from an EMBL/GenBank/DDBJ whole genome shotgun (WGS) entry which is preliminary data.</text>
</comment>
<dbReference type="CDD" id="cd04301">
    <property type="entry name" value="NAT_SF"/>
    <property type="match status" value="1"/>
</dbReference>
<keyword evidence="2" id="KW-0012">Acyltransferase</keyword>